<dbReference type="InterPro" id="IPR002220">
    <property type="entry name" value="DapA-like"/>
</dbReference>
<comment type="similarity">
    <text evidence="1 3">Belongs to the DapA family.</text>
</comment>
<dbReference type="PANTHER" id="PTHR12128">
    <property type="entry name" value="DIHYDRODIPICOLINATE SYNTHASE"/>
    <property type="match status" value="1"/>
</dbReference>
<protein>
    <submittedName>
        <fullName evidence="5">L-2-keto-3-deoxyarabonate dehydratase</fullName>
        <ecNumber evidence="5">4.2.1.43</ecNumber>
    </submittedName>
</protein>
<evidence type="ECO:0000256" key="4">
    <source>
        <dbReference type="PIRSR" id="PIRSR001365-2"/>
    </source>
</evidence>
<reference evidence="5 6" key="1">
    <citation type="submission" date="2016-07" db="EMBL/GenBank/DDBJ databases">
        <title>Draft Genome Sequence of Methylobrevis pamukkalensis PK2.</title>
        <authorList>
            <person name="Vasilenko O.V."/>
            <person name="Doronina N.V."/>
            <person name="Shmareva M.N."/>
            <person name="Tarlachkov S.V."/>
            <person name="Mustakhimov I."/>
            <person name="Trotsenko Y.A."/>
        </authorList>
    </citation>
    <scope>NUCLEOTIDE SEQUENCE [LARGE SCALE GENOMIC DNA]</scope>
    <source>
        <strain evidence="5 6">PK2</strain>
    </source>
</reference>
<dbReference type="EC" id="4.2.1.43" evidence="5"/>
<keyword evidence="2 3" id="KW-0456">Lyase</keyword>
<dbReference type="InterPro" id="IPR013785">
    <property type="entry name" value="Aldolase_TIM"/>
</dbReference>
<dbReference type="PANTHER" id="PTHR12128:SF66">
    <property type="entry name" value="4-HYDROXY-2-OXOGLUTARATE ALDOLASE, MITOCHONDRIAL"/>
    <property type="match status" value="1"/>
</dbReference>
<name>A0A1E3H6A0_9HYPH</name>
<evidence type="ECO:0000256" key="2">
    <source>
        <dbReference type="ARBA" id="ARBA00023239"/>
    </source>
</evidence>
<dbReference type="Gene3D" id="3.20.20.70">
    <property type="entry name" value="Aldolase class I"/>
    <property type="match status" value="1"/>
</dbReference>
<dbReference type="GO" id="GO:0047449">
    <property type="term" value="F:2-dehydro-3-deoxy-L-arabinonate dehydratase activity"/>
    <property type="evidence" value="ECO:0007669"/>
    <property type="project" value="UniProtKB-EC"/>
</dbReference>
<sequence length="317" mass="34047">MMTAPSEKTAPSAQRPYRGVFPVAPTVFDARGDLDLDGQRRAIDFMIDAGSHGICILANFSEQFVLTDDERETVMHCVLEHVAGRVPVIVTTSHFGTRICAERSRRAEAAGAAMVMVMPPYHGATIRVSEAGIFDFFRAVSDAISIPIMIQDAPVAGTPLPAELLARMAKEIENVAYFKIETAMAAAKLRRLIEIGGEAIEGPWDGEEAITLMADLDAGATGAMTGGAYPDGIRQIMDPWAAGDRAGAMAAYRRWLPLINYENRQCGLLAAKSLMKEGGIIACEDGRAPIAPLHPATRAGLIELAADLDALVLRWGK</sequence>
<dbReference type="EMBL" id="MCRJ01000016">
    <property type="protein sequence ID" value="ODN71665.1"/>
    <property type="molecule type" value="Genomic_DNA"/>
</dbReference>
<dbReference type="Proteomes" id="UP000094622">
    <property type="component" value="Unassembled WGS sequence"/>
</dbReference>
<evidence type="ECO:0000256" key="3">
    <source>
        <dbReference type="PIRNR" id="PIRNR001365"/>
    </source>
</evidence>
<dbReference type="SUPFAM" id="SSF51569">
    <property type="entry name" value="Aldolase"/>
    <property type="match status" value="1"/>
</dbReference>
<keyword evidence="6" id="KW-1185">Reference proteome</keyword>
<dbReference type="PIRSF" id="PIRSF001365">
    <property type="entry name" value="DHDPS"/>
    <property type="match status" value="1"/>
</dbReference>
<evidence type="ECO:0000256" key="1">
    <source>
        <dbReference type="ARBA" id="ARBA00007592"/>
    </source>
</evidence>
<dbReference type="AlphaFoldDB" id="A0A1E3H6A0"/>
<gene>
    <name evidence="5" type="primary">araD_2</name>
    <name evidence="5" type="ORF">A6302_01002</name>
</gene>
<comment type="caution">
    <text evidence="5">The sequence shown here is derived from an EMBL/GenBank/DDBJ whole genome shotgun (WGS) entry which is preliminary data.</text>
</comment>
<dbReference type="SMART" id="SM01130">
    <property type="entry name" value="DHDPS"/>
    <property type="match status" value="1"/>
</dbReference>
<feature type="binding site" evidence="4">
    <location>
        <position position="224"/>
    </location>
    <ligand>
        <name>pyruvate</name>
        <dbReference type="ChEBI" id="CHEBI:15361"/>
    </ligand>
</feature>
<dbReference type="GO" id="GO:0005829">
    <property type="term" value="C:cytosol"/>
    <property type="evidence" value="ECO:0007669"/>
    <property type="project" value="TreeGrafter"/>
</dbReference>
<dbReference type="GO" id="GO:0008840">
    <property type="term" value="F:4-hydroxy-tetrahydrodipicolinate synthase activity"/>
    <property type="evidence" value="ECO:0007669"/>
    <property type="project" value="TreeGrafter"/>
</dbReference>
<organism evidence="5 6">
    <name type="scientific">Methylobrevis pamukkalensis</name>
    <dbReference type="NCBI Taxonomy" id="1439726"/>
    <lineage>
        <taxon>Bacteria</taxon>
        <taxon>Pseudomonadati</taxon>
        <taxon>Pseudomonadota</taxon>
        <taxon>Alphaproteobacteria</taxon>
        <taxon>Hyphomicrobiales</taxon>
        <taxon>Pleomorphomonadaceae</taxon>
        <taxon>Methylobrevis</taxon>
    </lineage>
</organism>
<evidence type="ECO:0000313" key="5">
    <source>
        <dbReference type="EMBL" id="ODN71665.1"/>
    </source>
</evidence>
<evidence type="ECO:0000313" key="6">
    <source>
        <dbReference type="Proteomes" id="UP000094622"/>
    </source>
</evidence>
<dbReference type="OrthoDB" id="9796205at2"/>
<proteinExistence type="inferred from homology"/>
<accession>A0A1E3H6A0</accession>
<dbReference type="PATRIC" id="fig|1439726.3.peg.1046"/>
<dbReference type="Pfam" id="PF00701">
    <property type="entry name" value="DHDPS"/>
    <property type="match status" value="1"/>
</dbReference>
<dbReference type="CDD" id="cd00408">
    <property type="entry name" value="DHDPS-like"/>
    <property type="match status" value="1"/>
</dbReference>